<reference evidence="2" key="1">
    <citation type="journal article" date="2014" name="Front. Microbiol.">
        <title>High frequency of phylogenetically diverse reductive dehalogenase-homologous genes in deep subseafloor sedimentary metagenomes.</title>
        <authorList>
            <person name="Kawai M."/>
            <person name="Futagami T."/>
            <person name="Toyoda A."/>
            <person name="Takaki Y."/>
            <person name="Nishi S."/>
            <person name="Hori S."/>
            <person name="Arai W."/>
            <person name="Tsubouchi T."/>
            <person name="Morono Y."/>
            <person name="Uchiyama I."/>
            <person name="Ito T."/>
            <person name="Fujiyama A."/>
            <person name="Inagaki F."/>
            <person name="Takami H."/>
        </authorList>
    </citation>
    <scope>NUCLEOTIDE SEQUENCE</scope>
    <source>
        <strain evidence="2">Expedition CK06-06</strain>
    </source>
</reference>
<keyword evidence="1" id="KW-0812">Transmembrane</keyword>
<keyword evidence="1" id="KW-1133">Transmembrane helix</keyword>
<evidence type="ECO:0000313" key="2">
    <source>
        <dbReference type="EMBL" id="GAG74832.1"/>
    </source>
</evidence>
<protein>
    <submittedName>
        <fullName evidence="2">Uncharacterized protein</fullName>
    </submittedName>
</protein>
<name>X1B0C7_9ZZZZ</name>
<gene>
    <name evidence="2" type="ORF">S01H4_32571</name>
</gene>
<keyword evidence="1" id="KW-0472">Membrane</keyword>
<feature type="non-terminal residue" evidence="2">
    <location>
        <position position="77"/>
    </location>
</feature>
<dbReference type="EMBL" id="BART01017046">
    <property type="protein sequence ID" value="GAG74832.1"/>
    <property type="molecule type" value="Genomic_DNA"/>
</dbReference>
<feature type="transmembrane region" description="Helical" evidence="1">
    <location>
        <begin position="9"/>
        <end position="28"/>
    </location>
</feature>
<proteinExistence type="predicted"/>
<organism evidence="2">
    <name type="scientific">marine sediment metagenome</name>
    <dbReference type="NCBI Taxonomy" id="412755"/>
    <lineage>
        <taxon>unclassified sequences</taxon>
        <taxon>metagenomes</taxon>
        <taxon>ecological metagenomes</taxon>
    </lineage>
</organism>
<comment type="caution">
    <text evidence="2">The sequence shown here is derived from an EMBL/GenBank/DDBJ whole genome shotgun (WGS) entry which is preliminary data.</text>
</comment>
<sequence>MTKQLKIKLVMFFGVLFLIYSMTTIVFIQGCSLNPPEKTIVLNLVAQNSGFLLAQERPELAQEILKASQGTLSIGIE</sequence>
<dbReference type="AlphaFoldDB" id="X1B0C7"/>
<evidence type="ECO:0000256" key="1">
    <source>
        <dbReference type="SAM" id="Phobius"/>
    </source>
</evidence>
<accession>X1B0C7</accession>
<dbReference type="PROSITE" id="PS51257">
    <property type="entry name" value="PROKAR_LIPOPROTEIN"/>
    <property type="match status" value="1"/>
</dbReference>